<organism evidence="3 4">
    <name type="scientific">Cystoisospora suis</name>
    <dbReference type="NCBI Taxonomy" id="483139"/>
    <lineage>
        <taxon>Eukaryota</taxon>
        <taxon>Sar</taxon>
        <taxon>Alveolata</taxon>
        <taxon>Apicomplexa</taxon>
        <taxon>Conoidasida</taxon>
        <taxon>Coccidia</taxon>
        <taxon>Eucoccidiorida</taxon>
        <taxon>Eimeriorina</taxon>
        <taxon>Sarcocystidae</taxon>
        <taxon>Cystoisospora</taxon>
    </lineage>
</organism>
<feature type="transmembrane region" description="Helical" evidence="2">
    <location>
        <begin position="106"/>
        <end position="127"/>
    </location>
</feature>
<feature type="transmembrane region" description="Helical" evidence="2">
    <location>
        <begin position="352"/>
        <end position="374"/>
    </location>
</feature>
<feature type="transmembrane region" description="Helical" evidence="2">
    <location>
        <begin position="77"/>
        <end position="100"/>
    </location>
</feature>
<dbReference type="AlphaFoldDB" id="A0A2C6KU30"/>
<feature type="region of interest" description="Disordered" evidence="1">
    <location>
        <begin position="1"/>
        <end position="46"/>
    </location>
</feature>
<dbReference type="OrthoDB" id="333404at2759"/>
<keyword evidence="2" id="KW-0472">Membrane</keyword>
<keyword evidence="2 3" id="KW-0812">Transmembrane</keyword>
<evidence type="ECO:0000256" key="1">
    <source>
        <dbReference type="SAM" id="MobiDB-lite"/>
    </source>
</evidence>
<evidence type="ECO:0000313" key="3">
    <source>
        <dbReference type="EMBL" id="PHJ19765.1"/>
    </source>
</evidence>
<dbReference type="RefSeq" id="XP_067921461.1">
    <property type="nucleotide sequence ID" value="XM_068066578.1"/>
</dbReference>
<protein>
    <submittedName>
        <fullName evidence="3">Transmembrane protein</fullName>
    </submittedName>
</protein>
<proteinExistence type="predicted"/>
<feature type="compositionally biased region" description="Low complexity" evidence="1">
    <location>
        <begin position="31"/>
        <end position="46"/>
    </location>
</feature>
<comment type="caution">
    <text evidence="3">The sequence shown here is derived from an EMBL/GenBank/DDBJ whole genome shotgun (WGS) entry which is preliminary data.</text>
</comment>
<gene>
    <name evidence="3" type="ORF">CSUI_006418</name>
</gene>
<evidence type="ECO:0000256" key="2">
    <source>
        <dbReference type="SAM" id="Phobius"/>
    </source>
</evidence>
<accession>A0A2C6KU30</accession>
<dbReference type="Proteomes" id="UP000221165">
    <property type="component" value="Unassembled WGS sequence"/>
</dbReference>
<keyword evidence="2" id="KW-1133">Transmembrane helix</keyword>
<dbReference type="EMBL" id="MIGC01003243">
    <property type="protein sequence ID" value="PHJ19765.1"/>
    <property type="molecule type" value="Genomic_DNA"/>
</dbReference>
<sequence>MASQPTERASGVTDSFHDGDRAETDKSPLVNNGAGEEVPAGGAPANAPGTEAVVAKAIADERVKQFEREVDKQTSSVIALMALVLVWCVMLGVILLFAFSSVNRDVSIAVFVLGILICIIGIASVCFKSRGGTITYVIFLAGLAIFIIVMWFYYIFVLYKASLAAVDAASNKLNRWVEDQKDHLMPQLPGGLGDLGKDYLKDKDRLEDFLKNGGALKDQAGMVNMKAGAEDTSELEQVASTLEPCQEGVKRSDSKKYLESIVSAFLAMASYGQMCSYSHHDVLKFKKWKYNCWNDCAFSELAVNRNLDLGDTEDVLLISKWMMTISKLPNEQAASCLTDGLSTACVVENENFLYIMLGIVCLFLICACCTCLCCTPASMGLSIRYANALKRYNAAKQEAEKASEAAEP</sequence>
<name>A0A2C6KU30_9APIC</name>
<keyword evidence="4" id="KW-1185">Reference proteome</keyword>
<feature type="compositionally biased region" description="Basic and acidic residues" evidence="1">
    <location>
        <begin position="15"/>
        <end position="26"/>
    </location>
</feature>
<evidence type="ECO:0000313" key="4">
    <source>
        <dbReference type="Proteomes" id="UP000221165"/>
    </source>
</evidence>
<reference evidence="3 4" key="1">
    <citation type="journal article" date="2017" name="Int. J. Parasitol.">
        <title>The genome of the protozoan parasite Cystoisospora suis and a reverse vaccinology approach to identify vaccine candidates.</title>
        <authorList>
            <person name="Palmieri N."/>
            <person name="Shrestha A."/>
            <person name="Ruttkowski B."/>
            <person name="Beck T."/>
            <person name="Vogl C."/>
            <person name="Tomley F."/>
            <person name="Blake D.P."/>
            <person name="Joachim A."/>
        </authorList>
    </citation>
    <scope>NUCLEOTIDE SEQUENCE [LARGE SCALE GENOMIC DNA]</scope>
    <source>
        <strain evidence="3 4">Wien I</strain>
    </source>
</reference>
<dbReference type="GeneID" id="94429789"/>
<dbReference type="VEuPathDB" id="ToxoDB:CSUI_006418"/>
<feature type="transmembrane region" description="Helical" evidence="2">
    <location>
        <begin position="134"/>
        <end position="156"/>
    </location>
</feature>